<dbReference type="EMBL" id="JAWZZT010000364">
    <property type="protein sequence ID" value="MDX7017949.1"/>
    <property type="molecule type" value="Genomic_DNA"/>
</dbReference>
<protein>
    <submittedName>
        <fullName evidence="1">Peptidase</fullName>
    </submittedName>
</protein>
<accession>A0AAW9EB55</accession>
<evidence type="ECO:0000313" key="1">
    <source>
        <dbReference type="EMBL" id="MDX7017949.1"/>
    </source>
</evidence>
<name>A0AAW9EB55_KLEAE</name>
<comment type="caution">
    <text evidence="1">The sequence shown here is derived from an EMBL/GenBank/DDBJ whole genome shotgun (WGS) entry which is preliminary data.</text>
</comment>
<organism evidence="1 2">
    <name type="scientific">Klebsiella aerogenes</name>
    <name type="common">Enterobacter aerogenes</name>
    <dbReference type="NCBI Taxonomy" id="548"/>
    <lineage>
        <taxon>Bacteria</taxon>
        <taxon>Pseudomonadati</taxon>
        <taxon>Pseudomonadota</taxon>
        <taxon>Gammaproteobacteria</taxon>
        <taxon>Enterobacterales</taxon>
        <taxon>Enterobacteriaceae</taxon>
        <taxon>Klebsiella/Raoultella group</taxon>
        <taxon>Klebsiella</taxon>
    </lineage>
</organism>
<evidence type="ECO:0000313" key="2">
    <source>
        <dbReference type="Proteomes" id="UP001279012"/>
    </source>
</evidence>
<dbReference type="InterPro" id="IPR020568">
    <property type="entry name" value="Ribosomal_Su5_D2-typ_SF"/>
</dbReference>
<dbReference type="AlphaFoldDB" id="A0AAW9EB55"/>
<dbReference type="Proteomes" id="UP001279012">
    <property type="component" value="Unassembled WGS sequence"/>
</dbReference>
<dbReference type="Gene3D" id="3.30.230.10">
    <property type="match status" value="1"/>
</dbReference>
<dbReference type="InterPro" id="IPR014721">
    <property type="entry name" value="Ribsml_uS5_D2-typ_fold_subgr"/>
</dbReference>
<sequence>TLGGVVNPVQDLAGSLQLAMDSGAKRILLPMASASDIPTVPAELFSKFQISFYADPVDAVFKALGVN</sequence>
<feature type="non-terminal residue" evidence="1">
    <location>
        <position position="1"/>
    </location>
</feature>
<dbReference type="SUPFAM" id="SSF54211">
    <property type="entry name" value="Ribosomal protein S5 domain 2-like"/>
    <property type="match status" value="1"/>
</dbReference>
<reference evidence="1" key="1">
    <citation type="submission" date="2023-11" db="EMBL/GenBank/DDBJ databases">
        <title>Detection of rare carbapenemases in Enterobacterales - comparison of two colorimetric and two CIM-based carbapenemase assays.</title>
        <authorList>
            <person name="Schaffarczyk L."/>
            <person name="Noster J."/>
            <person name="Stelzer Y."/>
            <person name="Sattler J."/>
            <person name="Gatermann S."/>
            <person name="Hamprecht A."/>
        </authorList>
    </citation>
    <scope>NUCLEOTIDE SEQUENCE</scope>
    <source>
        <strain evidence="1">CIM-Cont-037</strain>
    </source>
</reference>
<proteinExistence type="predicted"/>
<gene>
    <name evidence="1" type="ORF">SJ059_26310</name>
</gene>